<dbReference type="PANTHER" id="PTHR34824:SF1">
    <property type="entry name" value="HEAT-INDUCIBLE TRANSCRIPTION REPRESSOR HRCA"/>
    <property type="match status" value="1"/>
</dbReference>
<dbReference type="Proteomes" id="UP000727962">
    <property type="component" value="Unassembled WGS sequence"/>
</dbReference>
<accession>A0A931LWE4</accession>
<keyword evidence="1 5" id="KW-0678">Repressor</keyword>
<dbReference type="SUPFAM" id="SSF55781">
    <property type="entry name" value="GAF domain-like"/>
    <property type="match status" value="1"/>
</dbReference>
<comment type="function">
    <text evidence="5">Negative regulator of class I heat shock genes (grpE-dnaK-dnaJ and groELS operons). Prevents heat-shock induction of these operons.</text>
</comment>
<dbReference type="SUPFAM" id="SSF46785">
    <property type="entry name" value="Winged helix' DNA-binding domain"/>
    <property type="match status" value="1"/>
</dbReference>
<dbReference type="Gene3D" id="1.10.10.10">
    <property type="entry name" value="Winged helix-like DNA-binding domain superfamily/Winged helix DNA-binding domain"/>
    <property type="match status" value="1"/>
</dbReference>
<evidence type="ECO:0000256" key="1">
    <source>
        <dbReference type="ARBA" id="ARBA00022491"/>
    </source>
</evidence>
<dbReference type="PIRSF" id="PIRSF005485">
    <property type="entry name" value="HrcA"/>
    <property type="match status" value="1"/>
</dbReference>
<proteinExistence type="inferred from homology"/>
<keyword evidence="2 5" id="KW-0805">Transcription regulation</keyword>
<dbReference type="InterPro" id="IPR029016">
    <property type="entry name" value="GAF-like_dom_sf"/>
</dbReference>
<evidence type="ECO:0000313" key="7">
    <source>
        <dbReference type="EMBL" id="MBI1756907.1"/>
    </source>
</evidence>
<dbReference type="PANTHER" id="PTHR34824">
    <property type="entry name" value="HEAT-INDUCIBLE TRANSCRIPTION REPRESSOR HRCA"/>
    <property type="match status" value="1"/>
</dbReference>
<dbReference type="InterPro" id="IPR002571">
    <property type="entry name" value="HrcA"/>
</dbReference>
<evidence type="ECO:0000256" key="2">
    <source>
        <dbReference type="ARBA" id="ARBA00023015"/>
    </source>
</evidence>
<keyword evidence="3 5" id="KW-0346">Stress response</keyword>
<dbReference type="InterPro" id="IPR021153">
    <property type="entry name" value="HrcA_C"/>
</dbReference>
<organism evidence="7 8">
    <name type="scientific">Fimbriimonas ginsengisoli</name>
    <dbReference type="NCBI Taxonomy" id="1005039"/>
    <lineage>
        <taxon>Bacteria</taxon>
        <taxon>Bacillati</taxon>
        <taxon>Armatimonadota</taxon>
        <taxon>Fimbriimonadia</taxon>
        <taxon>Fimbriimonadales</taxon>
        <taxon>Fimbriimonadaceae</taxon>
        <taxon>Fimbriimonas</taxon>
    </lineage>
</organism>
<evidence type="ECO:0000256" key="4">
    <source>
        <dbReference type="ARBA" id="ARBA00023163"/>
    </source>
</evidence>
<feature type="domain" description="Heat-inducible transcription repressor HrcA C-terminal" evidence="6">
    <location>
        <begin position="106"/>
        <end position="322"/>
    </location>
</feature>
<dbReference type="NCBIfam" id="TIGR00331">
    <property type="entry name" value="hrcA"/>
    <property type="match status" value="1"/>
</dbReference>
<evidence type="ECO:0000256" key="5">
    <source>
        <dbReference type="HAMAP-Rule" id="MF_00081"/>
    </source>
</evidence>
<name>A0A931LWE4_FIMGI</name>
<dbReference type="GO" id="GO:0003677">
    <property type="term" value="F:DNA binding"/>
    <property type="evidence" value="ECO:0007669"/>
    <property type="project" value="InterPro"/>
</dbReference>
<reference evidence="7" key="1">
    <citation type="submission" date="2020-07" db="EMBL/GenBank/DDBJ databases">
        <title>Huge and variable diversity of episymbiotic CPR bacteria and DPANN archaea in groundwater ecosystems.</title>
        <authorList>
            <person name="He C.Y."/>
            <person name="Keren R."/>
            <person name="Whittaker M."/>
            <person name="Farag I.F."/>
            <person name="Doudna J."/>
            <person name="Cate J.H.D."/>
            <person name="Banfield J.F."/>
        </authorList>
    </citation>
    <scope>NUCLEOTIDE SEQUENCE</scope>
    <source>
        <strain evidence="7">NC_groundwater_17_Pr7_B-0.1um_64_12</strain>
    </source>
</reference>
<protein>
    <recommendedName>
        <fullName evidence="5">Heat-inducible transcription repressor HrcA</fullName>
    </recommendedName>
</protein>
<evidence type="ECO:0000313" key="8">
    <source>
        <dbReference type="Proteomes" id="UP000727962"/>
    </source>
</evidence>
<dbReference type="GO" id="GO:0045892">
    <property type="term" value="P:negative regulation of DNA-templated transcription"/>
    <property type="evidence" value="ECO:0007669"/>
    <property type="project" value="UniProtKB-UniRule"/>
</dbReference>
<dbReference type="HAMAP" id="MF_00081">
    <property type="entry name" value="HrcA"/>
    <property type="match status" value="1"/>
</dbReference>
<evidence type="ECO:0000259" key="6">
    <source>
        <dbReference type="Pfam" id="PF01628"/>
    </source>
</evidence>
<gene>
    <name evidence="5 7" type="primary">hrcA</name>
    <name evidence="7" type="ORF">HYR64_07365</name>
</gene>
<dbReference type="AlphaFoldDB" id="A0A931LWE4"/>
<dbReference type="EMBL" id="JACOSL010000043">
    <property type="protein sequence ID" value="MBI1756907.1"/>
    <property type="molecule type" value="Genomic_DNA"/>
</dbReference>
<dbReference type="InterPro" id="IPR036390">
    <property type="entry name" value="WH_DNA-bd_sf"/>
</dbReference>
<dbReference type="Pfam" id="PF01628">
    <property type="entry name" value="HrcA"/>
    <property type="match status" value="1"/>
</dbReference>
<sequence length="341" mass="36619">MTSLDPRKQAILQAVIVEYVGGALPVASELIVGKYELGVKSATVRNELADLATLGYLEQPHTSAGRIPSDAGYRYYVDHLIVPRPVPEPAKLRVRSATERGEVLQSVLRDTMGALGRLTQMLAVAATFRESSATVRSALVSALGPERLMLMLVLSNGHVVNRLIEGPAGLTLEDVGQVNDLLASAAVGKPIRQAARGKAPSAGSAAPDKLLATIWANLRTVGQELTQGLLILEGQEFLYAQPEFQRNLNLLGEMLESLSGTDVLYDALGSPTETQTVTIGRENRSEKLHPFTLVRRSFFVGTSEAGVIALVGPTRMRYETSIPLVTFTAQALSDSLTRSFG</sequence>
<dbReference type="Gene3D" id="3.30.450.40">
    <property type="match status" value="1"/>
</dbReference>
<dbReference type="InterPro" id="IPR036388">
    <property type="entry name" value="WH-like_DNA-bd_sf"/>
</dbReference>
<comment type="similarity">
    <text evidence="5">Belongs to the HrcA family.</text>
</comment>
<comment type="caution">
    <text evidence="7">The sequence shown here is derived from an EMBL/GenBank/DDBJ whole genome shotgun (WGS) entry which is preliminary data.</text>
</comment>
<keyword evidence="4 5" id="KW-0804">Transcription</keyword>
<evidence type="ECO:0000256" key="3">
    <source>
        <dbReference type="ARBA" id="ARBA00023016"/>
    </source>
</evidence>